<reference evidence="2 3" key="1">
    <citation type="submission" date="2019-09" db="EMBL/GenBank/DDBJ databases">
        <authorList>
            <person name="Chandra G."/>
            <person name="Truman W A."/>
        </authorList>
    </citation>
    <scope>NUCLEOTIDE SEQUENCE [LARGE SCALE GENOMIC DNA]</scope>
    <source>
        <strain evidence="2">PS712</strain>
    </source>
</reference>
<dbReference type="Proteomes" id="UP000326018">
    <property type="component" value="Unassembled WGS sequence"/>
</dbReference>
<proteinExistence type="predicted"/>
<feature type="region of interest" description="Disordered" evidence="1">
    <location>
        <begin position="1"/>
        <end position="40"/>
    </location>
</feature>
<dbReference type="EMBL" id="CABVIB010000001">
    <property type="protein sequence ID" value="VVN66026.1"/>
    <property type="molecule type" value="Genomic_DNA"/>
</dbReference>
<protein>
    <submittedName>
        <fullName evidence="2">Uncharacterized protein</fullName>
    </submittedName>
</protein>
<evidence type="ECO:0000313" key="3">
    <source>
        <dbReference type="Proteomes" id="UP000326018"/>
    </source>
</evidence>
<name>A0A5E6ZIR5_PSEFL</name>
<dbReference type="AlphaFoldDB" id="A0A5E6ZIR5"/>
<accession>A0A5E6ZIR5</accession>
<feature type="region of interest" description="Disordered" evidence="1">
    <location>
        <begin position="88"/>
        <end position="108"/>
    </location>
</feature>
<organism evidence="2 3">
    <name type="scientific">Pseudomonas fluorescens</name>
    <dbReference type="NCBI Taxonomy" id="294"/>
    <lineage>
        <taxon>Bacteria</taxon>
        <taxon>Pseudomonadati</taxon>
        <taxon>Pseudomonadota</taxon>
        <taxon>Gammaproteobacteria</taxon>
        <taxon>Pseudomonadales</taxon>
        <taxon>Pseudomonadaceae</taxon>
        <taxon>Pseudomonas</taxon>
    </lineage>
</organism>
<evidence type="ECO:0000256" key="1">
    <source>
        <dbReference type="SAM" id="MobiDB-lite"/>
    </source>
</evidence>
<sequence>MTFRQRGNAQAGYKGYNHENSRRVTQTDPPRAATRAGRRRISTSPNCAWLLKRFNDNQVLALAGYNAETQSYVTLVQSLTERYRSHRKCRSPLSVSFPTDSPPHHPHA</sequence>
<gene>
    <name evidence="2" type="ORF">PS712_00100</name>
</gene>
<evidence type="ECO:0000313" key="2">
    <source>
        <dbReference type="EMBL" id="VVN66026.1"/>
    </source>
</evidence>